<dbReference type="Proteomes" id="UP000076858">
    <property type="component" value="Unassembled WGS sequence"/>
</dbReference>
<proteinExistence type="predicted"/>
<feature type="non-terminal residue" evidence="1">
    <location>
        <position position="175"/>
    </location>
</feature>
<dbReference type="EMBL" id="LRGB01000726">
    <property type="protein sequence ID" value="KZS16234.1"/>
    <property type="molecule type" value="Genomic_DNA"/>
</dbReference>
<comment type="caution">
    <text evidence="1">The sequence shown here is derived from an EMBL/GenBank/DDBJ whole genome shotgun (WGS) entry which is preliminary data.</text>
</comment>
<sequence>MGHLVYKLFVTKYTFNWCASLKENRMVKAYFAILAMAVACCAANRGEFFAKFGRSSGGMEIKKETIQGLSAIGEATSRSSSCAISSVPCSCASALGICTCDAIDGCVCTSGTCSISTSAGTTTTTTTSTSTTTVSCSNCICTTTVCTTTVDTVCSATVTGTACTTTTGGGGGGGG</sequence>
<keyword evidence="2" id="KW-1185">Reference proteome</keyword>
<reference evidence="1 2" key="1">
    <citation type="submission" date="2016-03" db="EMBL/GenBank/DDBJ databases">
        <title>EvidentialGene: Evidence-directed Construction of Genes on Genomes.</title>
        <authorList>
            <person name="Gilbert D.G."/>
            <person name="Choi J.-H."/>
            <person name="Mockaitis K."/>
            <person name="Colbourne J."/>
            <person name="Pfrender M."/>
        </authorList>
    </citation>
    <scope>NUCLEOTIDE SEQUENCE [LARGE SCALE GENOMIC DNA]</scope>
    <source>
        <strain evidence="1 2">Xinb3</strain>
        <tissue evidence="1">Complete organism</tissue>
    </source>
</reference>
<dbReference type="AlphaFoldDB" id="A0A164ZDM4"/>
<name>A0A164ZDM4_9CRUS</name>
<accession>A0A164ZDM4</accession>
<evidence type="ECO:0000313" key="1">
    <source>
        <dbReference type="EMBL" id="KZS16234.1"/>
    </source>
</evidence>
<gene>
    <name evidence="1" type="ORF">APZ42_018063</name>
</gene>
<evidence type="ECO:0000313" key="2">
    <source>
        <dbReference type="Proteomes" id="UP000076858"/>
    </source>
</evidence>
<organism evidence="1 2">
    <name type="scientific">Daphnia magna</name>
    <dbReference type="NCBI Taxonomy" id="35525"/>
    <lineage>
        <taxon>Eukaryota</taxon>
        <taxon>Metazoa</taxon>
        <taxon>Ecdysozoa</taxon>
        <taxon>Arthropoda</taxon>
        <taxon>Crustacea</taxon>
        <taxon>Branchiopoda</taxon>
        <taxon>Diplostraca</taxon>
        <taxon>Cladocera</taxon>
        <taxon>Anomopoda</taxon>
        <taxon>Daphniidae</taxon>
        <taxon>Daphnia</taxon>
    </lineage>
</organism>
<protein>
    <submittedName>
        <fullName evidence="1">Uncharacterized protein</fullName>
    </submittedName>
</protein>